<evidence type="ECO:0000313" key="5">
    <source>
        <dbReference type="EMBL" id="KAK3929144.1"/>
    </source>
</evidence>
<proteinExistence type="predicted"/>
<gene>
    <name evidence="5" type="ORF">KUF71_002865</name>
</gene>
<evidence type="ECO:0000313" key="6">
    <source>
        <dbReference type="Proteomes" id="UP001219518"/>
    </source>
</evidence>
<dbReference type="InterPro" id="IPR048366">
    <property type="entry name" value="TNP-like_GBD"/>
</dbReference>
<dbReference type="AlphaFoldDB" id="A0AAE1HWX8"/>
<comment type="caution">
    <text evidence="5">The sequence shown here is derived from an EMBL/GenBank/DDBJ whole genome shotgun (WGS) entry which is preliminary data.</text>
</comment>
<organism evidence="5 6">
    <name type="scientific">Frankliniella fusca</name>
    <dbReference type="NCBI Taxonomy" id="407009"/>
    <lineage>
        <taxon>Eukaryota</taxon>
        <taxon>Metazoa</taxon>
        <taxon>Ecdysozoa</taxon>
        <taxon>Arthropoda</taxon>
        <taxon>Hexapoda</taxon>
        <taxon>Insecta</taxon>
        <taxon>Pterygota</taxon>
        <taxon>Neoptera</taxon>
        <taxon>Paraneoptera</taxon>
        <taxon>Thysanoptera</taxon>
        <taxon>Terebrantia</taxon>
        <taxon>Thripoidea</taxon>
        <taxon>Thripidae</taxon>
        <taxon>Frankliniella</taxon>
    </lineage>
</organism>
<feature type="domain" description="Transposable element P transposase-like RNase H" evidence="3">
    <location>
        <begin position="458"/>
        <end position="603"/>
    </location>
</feature>
<accession>A0AAE1HWX8</accession>
<keyword evidence="6" id="KW-1185">Reference proteome</keyword>
<dbReference type="EMBL" id="JAHWGI010001378">
    <property type="protein sequence ID" value="KAK3929144.1"/>
    <property type="molecule type" value="Genomic_DNA"/>
</dbReference>
<dbReference type="Pfam" id="PF21788">
    <property type="entry name" value="TNP-like_GBD"/>
    <property type="match status" value="1"/>
</dbReference>
<reference evidence="5" key="2">
    <citation type="journal article" date="2023" name="BMC Genomics">
        <title>Pest status, molecular evolution, and epigenetic factors derived from the genome assembly of Frankliniella fusca, a thysanopteran phytovirus vector.</title>
        <authorList>
            <person name="Catto M.A."/>
            <person name="Labadie P.E."/>
            <person name="Jacobson A.L."/>
            <person name="Kennedy G.G."/>
            <person name="Srinivasan R."/>
            <person name="Hunt B.G."/>
        </authorList>
    </citation>
    <scope>NUCLEOTIDE SEQUENCE</scope>
    <source>
        <strain evidence="5">PL_HMW_Pooled</strain>
    </source>
</reference>
<feature type="region of interest" description="Disordered" evidence="2">
    <location>
        <begin position="1"/>
        <end position="64"/>
    </location>
</feature>
<sequence>MPKKAASKRFRPPKRVRKKGEETHVSELSEQPPVAPALSNNDDLLSPENIAANDDSSSTTASSVVSTPIVGDAAVNNIFSESDIAEMNVRDGSCSDSNDCGSGVQSEHSYSSSSCTTPDTLSSSSSQDGSLFSPPPPVPILSRSEQMSLLSEVNKKARLFLPNNWLSLETDVGINMLMLSRKEEKAIQRRVHYCIDGRISLSVHGKSVDIEPFLDGLCRPGYLHDGNVNSTVDFIVSVVNTVRSLEICSGADHSEYKVAWSDYPDSYIDRNFFQECRYYETLRVNTCKFLVKPSAWRCKECNKTCDRLRKKMPALSDENPKLTTANINLTKAQSLNKLKKQKKEIAAGRKKIERLQAKVQLLLDKEGAEVDDKTSKSMCQALESQDLSPVESLFLQQQLKAKQVKSANGMRWHPHMIRFALSVFYASPSAYNIILESGMMRLPSSRTLFDYSHVYDAEEGISVPVIESIHKKISQMPEKKYKWHVLLCDEMHICKNIVYHKRTGELMGYVKLSAVERDVQELQNYLDKVETKDPEQASKVLSFMVKGICNGVKEVFASFSMGSLKKEKLYSLTWKVISMLERSGIQVIAMTSDGNAVNRGFYKMNTPIHATKSGIVYDTINKAAPSRPLFFLSDLPHLIKTIRNNFYNSRVAKKSRRCLTKNGQKILWSTIIRLFNEKKGKTLRKSYKLNLANVFPNAYSIMNVGYAFQVMSKTVALDIAAQGWPDTNETVNFILKVNDFADCLNGAHSLSGVKSANRLLDPYRQVNDPRFENVIIAFLDYLDEWKAEAEQVNNISLSQSLNQTNAEDSFQSLHDIHEEEALLSDSNPTELPAHKRLLCQQTREGIEITARGFIGAVKYLLQEGGLDFINARIFCQDPLEQFFSKQRAKGGGSSTPNLQKYFNNCRDISGNRSLGIVKRKGNTSVGRESVEVLNEPLPKRKRGFDLPT</sequence>
<feature type="domain" description="Transposable element P transposase-like GTP-binding insertion" evidence="4">
    <location>
        <begin position="637"/>
        <end position="750"/>
    </location>
</feature>
<protein>
    <submittedName>
        <fullName evidence="5">Transposable element P transposase</fullName>
    </submittedName>
</protein>
<evidence type="ECO:0000259" key="3">
    <source>
        <dbReference type="Pfam" id="PF21787"/>
    </source>
</evidence>
<evidence type="ECO:0000256" key="1">
    <source>
        <dbReference type="SAM" id="Coils"/>
    </source>
</evidence>
<feature type="compositionally biased region" description="Low complexity" evidence="2">
    <location>
        <begin position="91"/>
        <end position="132"/>
    </location>
</feature>
<feature type="region of interest" description="Disordered" evidence="2">
    <location>
        <begin position="90"/>
        <end position="138"/>
    </location>
</feature>
<evidence type="ECO:0000259" key="4">
    <source>
        <dbReference type="Pfam" id="PF21788"/>
    </source>
</evidence>
<dbReference type="InterPro" id="IPR048365">
    <property type="entry name" value="TNP-like_RNaseH_N"/>
</dbReference>
<name>A0AAE1HWX8_9NEOP</name>
<feature type="compositionally biased region" description="Basic residues" evidence="2">
    <location>
        <begin position="1"/>
        <end position="18"/>
    </location>
</feature>
<dbReference type="Proteomes" id="UP001219518">
    <property type="component" value="Unassembled WGS sequence"/>
</dbReference>
<feature type="coiled-coil region" evidence="1">
    <location>
        <begin position="335"/>
        <end position="365"/>
    </location>
</feature>
<keyword evidence="1" id="KW-0175">Coiled coil</keyword>
<evidence type="ECO:0000256" key="2">
    <source>
        <dbReference type="SAM" id="MobiDB-lite"/>
    </source>
</evidence>
<reference evidence="5" key="1">
    <citation type="submission" date="2021-07" db="EMBL/GenBank/DDBJ databases">
        <authorList>
            <person name="Catto M.A."/>
            <person name="Jacobson A."/>
            <person name="Kennedy G."/>
            <person name="Labadie P."/>
            <person name="Hunt B.G."/>
            <person name="Srinivasan R."/>
        </authorList>
    </citation>
    <scope>NUCLEOTIDE SEQUENCE</scope>
    <source>
        <strain evidence="5">PL_HMW_Pooled</strain>
        <tissue evidence="5">Head</tissue>
    </source>
</reference>
<dbReference type="Pfam" id="PF21787">
    <property type="entry name" value="TNP-like_RNaseH_N"/>
    <property type="match status" value="1"/>
</dbReference>